<dbReference type="SUPFAM" id="SSF46785">
    <property type="entry name" value="Winged helix' DNA-binding domain"/>
    <property type="match status" value="1"/>
</dbReference>
<dbReference type="Proteomes" id="UP000440578">
    <property type="component" value="Unassembled WGS sequence"/>
</dbReference>
<dbReference type="OrthoDB" id="428974at2759"/>
<dbReference type="SMART" id="SM01413">
    <property type="entry name" value="Ribosomal_S19e"/>
    <property type="match status" value="1"/>
</dbReference>
<sequence length="151" mass="16976">MGLAQGPIFNMERPSGKVKVPEWADIVKTSTARELAPYDRDWFYIRTASIARHLYLRPNAGLGALKKIYGGRKRNGVRPNHFQVCHGNHLRKALQQLEALKMAEKTPEGGRRLTNQGRRDLDRIASQVYRKMGSQQLTTQPVVITAPAAAE</sequence>
<name>A0A6A4V9M5_AMPAM</name>
<dbReference type="PANTHER" id="PTHR11710:SF0">
    <property type="entry name" value="40S RIBOSOMAL PROTEIN S19"/>
    <property type="match status" value="1"/>
</dbReference>
<gene>
    <name evidence="4" type="primary">rps19</name>
    <name evidence="4" type="ORF">FJT64_013396</name>
</gene>
<evidence type="ECO:0000256" key="2">
    <source>
        <dbReference type="ARBA" id="ARBA00022980"/>
    </source>
</evidence>
<evidence type="ECO:0000256" key="1">
    <source>
        <dbReference type="ARBA" id="ARBA00010014"/>
    </source>
</evidence>
<dbReference type="InterPro" id="IPR036388">
    <property type="entry name" value="WH-like_DNA-bd_sf"/>
</dbReference>
<accession>A0A6A4V9M5</accession>
<comment type="similarity">
    <text evidence="1">Belongs to the eukaryotic ribosomal protein eS19 family.</text>
</comment>
<dbReference type="Pfam" id="PF01090">
    <property type="entry name" value="Ribosomal_S19e"/>
    <property type="match status" value="1"/>
</dbReference>
<protein>
    <submittedName>
        <fullName evidence="4">40S ribosomal protein S19</fullName>
    </submittedName>
</protein>
<evidence type="ECO:0000313" key="5">
    <source>
        <dbReference type="Proteomes" id="UP000440578"/>
    </source>
</evidence>
<keyword evidence="2 4" id="KW-0689">Ribosomal protein</keyword>
<reference evidence="4 5" key="1">
    <citation type="submission" date="2019-07" db="EMBL/GenBank/DDBJ databases">
        <title>Draft genome assembly of a fouling barnacle, Amphibalanus amphitrite (Darwin, 1854): The first reference genome for Thecostraca.</title>
        <authorList>
            <person name="Kim W."/>
        </authorList>
    </citation>
    <scope>NUCLEOTIDE SEQUENCE [LARGE SCALE GENOMIC DNA]</scope>
    <source>
        <strain evidence="4">SNU_AA5</strain>
        <tissue evidence="4">Soma without cirri and trophi</tissue>
    </source>
</reference>
<dbReference type="InterPro" id="IPR001266">
    <property type="entry name" value="Ribosomal_eS19"/>
</dbReference>
<comment type="caution">
    <text evidence="4">The sequence shown here is derived from an EMBL/GenBank/DDBJ whole genome shotgun (WGS) entry which is preliminary data.</text>
</comment>
<keyword evidence="3" id="KW-0687">Ribonucleoprotein</keyword>
<evidence type="ECO:0000256" key="3">
    <source>
        <dbReference type="ARBA" id="ARBA00023274"/>
    </source>
</evidence>
<dbReference type="GO" id="GO:0003723">
    <property type="term" value="F:RNA binding"/>
    <property type="evidence" value="ECO:0007669"/>
    <property type="project" value="TreeGrafter"/>
</dbReference>
<dbReference type="GO" id="GO:0003735">
    <property type="term" value="F:structural constituent of ribosome"/>
    <property type="evidence" value="ECO:0007669"/>
    <property type="project" value="InterPro"/>
</dbReference>
<dbReference type="EMBL" id="VIIS01002122">
    <property type="protein sequence ID" value="KAF0288244.1"/>
    <property type="molecule type" value="Genomic_DNA"/>
</dbReference>
<organism evidence="4 5">
    <name type="scientific">Amphibalanus amphitrite</name>
    <name type="common">Striped barnacle</name>
    <name type="synonym">Balanus amphitrite</name>
    <dbReference type="NCBI Taxonomy" id="1232801"/>
    <lineage>
        <taxon>Eukaryota</taxon>
        <taxon>Metazoa</taxon>
        <taxon>Ecdysozoa</taxon>
        <taxon>Arthropoda</taxon>
        <taxon>Crustacea</taxon>
        <taxon>Multicrustacea</taxon>
        <taxon>Cirripedia</taxon>
        <taxon>Thoracica</taxon>
        <taxon>Thoracicalcarea</taxon>
        <taxon>Balanomorpha</taxon>
        <taxon>Balanoidea</taxon>
        <taxon>Balanidae</taxon>
        <taxon>Amphibalaninae</taxon>
        <taxon>Amphibalanus</taxon>
    </lineage>
</organism>
<dbReference type="GO" id="GO:0002181">
    <property type="term" value="P:cytoplasmic translation"/>
    <property type="evidence" value="ECO:0007669"/>
    <property type="project" value="UniProtKB-ARBA"/>
</dbReference>
<dbReference type="GO" id="GO:0000028">
    <property type="term" value="P:ribosomal small subunit assembly"/>
    <property type="evidence" value="ECO:0007669"/>
    <property type="project" value="TreeGrafter"/>
</dbReference>
<dbReference type="FunFam" id="1.10.10.10:FF:000118">
    <property type="entry name" value="40S ribosomal protein S19"/>
    <property type="match status" value="1"/>
</dbReference>
<dbReference type="InterPro" id="IPR036390">
    <property type="entry name" value="WH_DNA-bd_sf"/>
</dbReference>
<dbReference type="AlphaFoldDB" id="A0A6A4V9M5"/>
<proteinExistence type="inferred from homology"/>
<evidence type="ECO:0000313" key="4">
    <source>
        <dbReference type="EMBL" id="KAF0288244.1"/>
    </source>
</evidence>
<dbReference type="Gene3D" id="1.10.10.10">
    <property type="entry name" value="Winged helix-like DNA-binding domain superfamily/Winged helix DNA-binding domain"/>
    <property type="match status" value="1"/>
</dbReference>
<keyword evidence="5" id="KW-1185">Reference proteome</keyword>
<dbReference type="GO" id="GO:0022627">
    <property type="term" value="C:cytosolic small ribosomal subunit"/>
    <property type="evidence" value="ECO:0007669"/>
    <property type="project" value="TreeGrafter"/>
</dbReference>
<dbReference type="PANTHER" id="PTHR11710">
    <property type="entry name" value="40S RIBOSOMAL PROTEIN S19"/>
    <property type="match status" value="1"/>
</dbReference>